<dbReference type="GO" id="GO:0007155">
    <property type="term" value="P:cell adhesion"/>
    <property type="evidence" value="ECO:0007669"/>
    <property type="project" value="InterPro"/>
</dbReference>
<dbReference type="Pfam" id="PF00114">
    <property type="entry name" value="Pilin"/>
    <property type="match status" value="1"/>
</dbReference>
<comment type="similarity">
    <text evidence="1">Belongs to the N-Me-Phe pilin family.</text>
</comment>
<evidence type="ECO:0000256" key="1">
    <source>
        <dbReference type="ARBA" id="ARBA00005233"/>
    </source>
</evidence>
<dbReference type="AlphaFoldDB" id="A0AAU7QHW7"/>
<dbReference type="Gene3D" id="3.30.700.10">
    <property type="entry name" value="Glycoprotein, Type 4 Pilin"/>
    <property type="match status" value="1"/>
</dbReference>
<gene>
    <name evidence="2" type="ORF">ABNK63_09580</name>
</gene>
<proteinExistence type="inferred from homology"/>
<reference evidence="2" key="1">
    <citation type="submission" date="2024-06" db="EMBL/GenBank/DDBJ databases">
        <authorList>
            <person name="Sun Y."/>
        </authorList>
    </citation>
    <scope>NUCLEOTIDE SEQUENCE</scope>
    <source>
        <strain evidence="2">IGA1.0</strain>
    </source>
</reference>
<accession>A0AAU7QHW7</accession>
<organism evidence="2">
    <name type="scientific">Rhodanobacter sp. IGA1.0</name>
    <dbReference type="NCBI Taxonomy" id="3158582"/>
    <lineage>
        <taxon>Bacteria</taxon>
        <taxon>Pseudomonadati</taxon>
        <taxon>Pseudomonadota</taxon>
        <taxon>Gammaproteobacteria</taxon>
        <taxon>Lysobacterales</taxon>
        <taxon>Rhodanobacteraceae</taxon>
        <taxon>Rhodanobacter</taxon>
    </lineage>
</organism>
<dbReference type="EMBL" id="CP157948">
    <property type="protein sequence ID" value="XBS88664.1"/>
    <property type="molecule type" value="Genomic_DNA"/>
</dbReference>
<dbReference type="GO" id="GO:0009289">
    <property type="term" value="C:pilus"/>
    <property type="evidence" value="ECO:0007669"/>
    <property type="project" value="InterPro"/>
</dbReference>
<dbReference type="InterPro" id="IPR001082">
    <property type="entry name" value="Pilin"/>
</dbReference>
<dbReference type="InterPro" id="IPR045584">
    <property type="entry name" value="Pilin-like"/>
</dbReference>
<dbReference type="SUPFAM" id="SSF54523">
    <property type="entry name" value="Pili subunits"/>
    <property type="match status" value="1"/>
</dbReference>
<protein>
    <submittedName>
        <fullName evidence="2">Type II secretion system protein</fullName>
    </submittedName>
</protein>
<evidence type="ECO:0000313" key="2">
    <source>
        <dbReference type="EMBL" id="XBS88664.1"/>
    </source>
</evidence>
<dbReference type="RefSeq" id="WP_007809173.1">
    <property type="nucleotide sequence ID" value="NZ_CP157948.1"/>
</dbReference>
<sequence length="167" mass="16994">MQTKRGISLVTILVVLAILAVVAAFAIPAWHDRVARGHIEEAMKAADAPKLVVMEAATTKGGLAHVTRSDLAYNAGPPGEYVDKLELADGGRITLTTRNTGIKPDPVLVLLPVEPAADNANRTISWTCTMVVGNQSAAPGACAGTGQTEAAPAATAPAPAPAATSGH</sequence>
<name>A0AAU7QHW7_9GAMM</name>